<dbReference type="GO" id="GO:0000160">
    <property type="term" value="P:phosphorelay signal transduction system"/>
    <property type="evidence" value="ECO:0007669"/>
    <property type="project" value="InterPro"/>
</dbReference>
<sequence length="212" mass="24132">MTNKFIINDNVIFIPNENRILSKDNHRKKIVLTTPASRCLQLLLEKQALVSQKELYEFAWGMKSQEVTPNNLYQNISILRKAFNAVSEDGKNLIITVPRKGFYFDKTAKIEKTTPHEKKSIKTRLNTRKIKKISKRSVSLAVLLTALIGTTLIPHRAIPSKAYSAHYKLVESVDGCHIYIHTEKSQGAIIPPEFKGRYCAADPHAINSSSWW</sequence>
<feature type="domain" description="OmpR/PhoB-type" evidence="4">
    <location>
        <begin position="2"/>
        <end position="106"/>
    </location>
</feature>
<dbReference type="InterPro" id="IPR016032">
    <property type="entry name" value="Sig_transdc_resp-reg_C-effctor"/>
</dbReference>
<protein>
    <recommendedName>
        <fullName evidence="4">OmpR/PhoB-type domain-containing protein</fullName>
    </recommendedName>
</protein>
<keyword evidence="6" id="KW-1185">Reference proteome</keyword>
<dbReference type="OrthoDB" id="7003224at2"/>
<evidence type="ECO:0000256" key="1">
    <source>
        <dbReference type="ARBA" id="ARBA00023125"/>
    </source>
</evidence>
<keyword evidence="3" id="KW-0472">Membrane</keyword>
<gene>
    <name evidence="5" type="ORF">AWC35_03480</name>
</gene>
<dbReference type="InterPro" id="IPR001867">
    <property type="entry name" value="OmpR/PhoB-type_DNA-bd"/>
</dbReference>
<organism evidence="5 6">
    <name type="scientific">Gibbsiella quercinecans</name>
    <dbReference type="NCBI Taxonomy" id="929813"/>
    <lineage>
        <taxon>Bacteria</taxon>
        <taxon>Pseudomonadati</taxon>
        <taxon>Pseudomonadota</taxon>
        <taxon>Gammaproteobacteria</taxon>
        <taxon>Enterobacterales</taxon>
        <taxon>Yersiniaceae</taxon>
        <taxon>Gibbsiella</taxon>
    </lineage>
</organism>
<dbReference type="AlphaFoldDB" id="A0A250AWY9"/>
<dbReference type="PROSITE" id="PS51755">
    <property type="entry name" value="OMPR_PHOB"/>
    <property type="match status" value="1"/>
</dbReference>
<name>A0A250AWY9_9GAMM</name>
<evidence type="ECO:0000256" key="2">
    <source>
        <dbReference type="PROSITE-ProRule" id="PRU01091"/>
    </source>
</evidence>
<evidence type="ECO:0000313" key="6">
    <source>
        <dbReference type="Proteomes" id="UP000217182"/>
    </source>
</evidence>
<dbReference type="Proteomes" id="UP000217182">
    <property type="component" value="Chromosome"/>
</dbReference>
<dbReference type="GO" id="GO:0006355">
    <property type="term" value="P:regulation of DNA-templated transcription"/>
    <property type="evidence" value="ECO:0007669"/>
    <property type="project" value="InterPro"/>
</dbReference>
<accession>A0A250AWY9</accession>
<feature type="transmembrane region" description="Helical" evidence="3">
    <location>
        <begin position="138"/>
        <end position="158"/>
    </location>
</feature>
<proteinExistence type="predicted"/>
<dbReference type="Gene3D" id="1.10.10.10">
    <property type="entry name" value="Winged helix-like DNA-binding domain superfamily/Winged helix DNA-binding domain"/>
    <property type="match status" value="1"/>
</dbReference>
<dbReference type="KEGG" id="gqu:AWC35_03480"/>
<reference evidence="5 6" key="1">
    <citation type="submission" date="2016-01" db="EMBL/GenBank/DDBJ databases">
        <authorList>
            <person name="Oliw E.H."/>
        </authorList>
    </citation>
    <scope>NUCLEOTIDE SEQUENCE [LARGE SCALE GENOMIC DNA]</scope>
    <source>
        <strain evidence="5 6">FRB97</strain>
    </source>
</reference>
<evidence type="ECO:0000259" key="4">
    <source>
        <dbReference type="PROSITE" id="PS51755"/>
    </source>
</evidence>
<dbReference type="Pfam" id="PF00486">
    <property type="entry name" value="Trans_reg_C"/>
    <property type="match status" value="1"/>
</dbReference>
<dbReference type="InterPro" id="IPR036388">
    <property type="entry name" value="WH-like_DNA-bd_sf"/>
</dbReference>
<evidence type="ECO:0000313" key="5">
    <source>
        <dbReference type="EMBL" id="ATA18480.1"/>
    </source>
</evidence>
<evidence type="ECO:0000256" key="3">
    <source>
        <dbReference type="SAM" id="Phobius"/>
    </source>
</evidence>
<dbReference type="GO" id="GO:0003677">
    <property type="term" value="F:DNA binding"/>
    <property type="evidence" value="ECO:0007669"/>
    <property type="project" value="UniProtKB-UniRule"/>
</dbReference>
<keyword evidence="1 2" id="KW-0238">DNA-binding</keyword>
<dbReference type="RefSeq" id="WP_095845077.1">
    <property type="nucleotide sequence ID" value="NZ_CP014136.1"/>
</dbReference>
<dbReference type="SMART" id="SM00862">
    <property type="entry name" value="Trans_reg_C"/>
    <property type="match status" value="1"/>
</dbReference>
<dbReference type="EMBL" id="CP014136">
    <property type="protein sequence ID" value="ATA18480.1"/>
    <property type="molecule type" value="Genomic_DNA"/>
</dbReference>
<keyword evidence="3" id="KW-1133">Transmembrane helix</keyword>
<dbReference type="SUPFAM" id="SSF46894">
    <property type="entry name" value="C-terminal effector domain of the bipartite response regulators"/>
    <property type="match status" value="1"/>
</dbReference>
<feature type="DNA-binding region" description="OmpR/PhoB-type" evidence="2">
    <location>
        <begin position="2"/>
        <end position="106"/>
    </location>
</feature>
<keyword evidence="3" id="KW-0812">Transmembrane</keyword>